<protein>
    <submittedName>
        <fullName evidence="2">Uncharacterized protein</fullName>
    </submittedName>
</protein>
<name>A0A4R0RGZ4_9APHY</name>
<feature type="compositionally biased region" description="Pro residues" evidence="1">
    <location>
        <begin position="1"/>
        <end position="10"/>
    </location>
</feature>
<organism evidence="2 3">
    <name type="scientific">Steccherinum ochraceum</name>
    <dbReference type="NCBI Taxonomy" id="92696"/>
    <lineage>
        <taxon>Eukaryota</taxon>
        <taxon>Fungi</taxon>
        <taxon>Dikarya</taxon>
        <taxon>Basidiomycota</taxon>
        <taxon>Agaricomycotina</taxon>
        <taxon>Agaricomycetes</taxon>
        <taxon>Polyporales</taxon>
        <taxon>Steccherinaceae</taxon>
        <taxon>Steccherinum</taxon>
    </lineage>
</organism>
<dbReference type="Proteomes" id="UP000292702">
    <property type="component" value="Unassembled WGS sequence"/>
</dbReference>
<comment type="caution">
    <text evidence="2">The sequence shown here is derived from an EMBL/GenBank/DDBJ whole genome shotgun (WGS) entry which is preliminary data.</text>
</comment>
<keyword evidence="3" id="KW-1185">Reference proteome</keyword>
<dbReference type="EMBL" id="RWJN01000204">
    <property type="protein sequence ID" value="TCD64995.1"/>
    <property type="molecule type" value="Genomic_DNA"/>
</dbReference>
<evidence type="ECO:0000313" key="3">
    <source>
        <dbReference type="Proteomes" id="UP000292702"/>
    </source>
</evidence>
<feature type="region of interest" description="Disordered" evidence="1">
    <location>
        <begin position="1"/>
        <end position="33"/>
    </location>
</feature>
<sequence>MITSVPPPPRRVQDELVADDNGPKHVVGVDDDKTGLFENNGDIVAMATSHNAPRSALEPWNRLEPGWRQAHHI</sequence>
<reference evidence="2 3" key="1">
    <citation type="submission" date="2018-11" db="EMBL/GenBank/DDBJ databases">
        <title>Genome assembly of Steccherinum ochraceum LE-BIN_3174, the white-rot fungus of the Steccherinaceae family (The Residual Polyporoid clade, Polyporales, Basidiomycota).</title>
        <authorList>
            <person name="Fedorova T.V."/>
            <person name="Glazunova O.A."/>
            <person name="Landesman E.O."/>
            <person name="Moiseenko K.V."/>
            <person name="Psurtseva N.V."/>
            <person name="Savinova O.S."/>
            <person name="Shakhova N.V."/>
            <person name="Tyazhelova T.V."/>
            <person name="Vasina D.V."/>
        </authorList>
    </citation>
    <scope>NUCLEOTIDE SEQUENCE [LARGE SCALE GENOMIC DNA]</scope>
    <source>
        <strain evidence="2 3">LE-BIN_3174</strain>
    </source>
</reference>
<evidence type="ECO:0000313" key="2">
    <source>
        <dbReference type="EMBL" id="TCD64995.1"/>
    </source>
</evidence>
<accession>A0A4R0RGZ4</accession>
<gene>
    <name evidence="2" type="ORF">EIP91_003362</name>
</gene>
<feature type="compositionally biased region" description="Basic and acidic residues" evidence="1">
    <location>
        <begin position="21"/>
        <end position="33"/>
    </location>
</feature>
<proteinExistence type="predicted"/>
<evidence type="ECO:0000256" key="1">
    <source>
        <dbReference type="SAM" id="MobiDB-lite"/>
    </source>
</evidence>
<dbReference type="AlphaFoldDB" id="A0A4R0RGZ4"/>